<dbReference type="InterPro" id="IPR010524">
    <property type="entry name" value="Sig_transdc_resp-reg_PrpR_N"/>
</dbReference>
<feature type="domain" description="Signal transduction response regulator propionate catabolism activator N-terminal" evidence="1">
    <location>
        <begin position="28"/>
        <end position="66"/>
    </location>
</feature>
<name>A0A9X8ZJI2_9BACI</name>
<evidence type="ECO:0000313" key="3">
    <source>
        <dbReference type="Proteomes" id="UP000309170"/>
    </source>
</evidence>
<dbReference type="Proteomes" id="UP000309170">
    <property type="component" value="Unassembled WGS sequence"/>
</dbReference>
<accession>A0A9X8ZJI2</accession>
<comment type="caution">
    <text evidence="2">The sequence shown here is derived from an EMBL/GenBank/DDBJ whole genome shotgun (WGS) entry which is preliminary data.</text>
</comment>
<evidence type="ECO:0000313" key="2">
    <source>
        <dbReference type="EMBL" id="TKH13828.1"/>
    </source>
</evidence>
<dbReference type="Pfam" id="PF06506">
    <property type="entry name" value="PrpR_N"/>
    <property type="match status" value="1"/>
</dbReference>
<dbReference type="SUPFAM" id="SSF159800">
    <property type="entry name" value="PrpR receptor domain-like"/>
    <property type="match status" value="1"/>
</dbReference>
<evidence type="ECO:0000259" key="1">
    <source>
        <dbReference type="Pfam" id="PF06506"/>
    </source>
</evidence>
<reference evidence="2 3" key="1">
    <citation type="journal article" date="2019" name="Environ. Microbiol.">
        <title>An active ?-lactamase is a part of an orchestrated cell wall stress resistance network of Bacillus subtilis and related rhizosphere species.</title>
        <authorList>
            <person name="Bucher T."/>
            <person name="Keren-Paz A."/>
            <person name="Hausser J."/>
            <person name="Olender T."/>
            <person name="Cytryn E."/>
            <person name="Kolodkin-Gal I."/>
        </authorList>
    </citation>
    <scope>NUCLEOTIDE SEQUENCE [LARGE SCALE GENOMIC DNA]</scope>
    <source>
        <strain evidence="2 3">I4</strain>
    </source>
</reference>
<dbReference type="AlphaFoldDB" id="A0A9X8ZJI2"/>
<dbReference type="GO" id="GO:0003677">
    <property type="term" value="F:DNA binding"/>
    <property type="evidence" value="ECO:0007669"/>
    <property type="project" value="InterPro"/>
</dbReference>
<sequence length="90" mass="10313">MCMKVHNIAPYESMIPIIKACVPLYPDLEIGYSIGDLENGVELAKLEAENGADAIISRGGTAKLFKLPKPKHRRLWYKPSFRGKWLIWKW</sequence>
<gene>
    <name evidence="2" type="ORF">FC678_06270</name>
</gene>
<dbReference type="EMBL" id="SZNT01000066">
    <property type="protein sequence ID" value="TKH13828.1"/>
    <property type="molecule type" value="Genomic_DNA"/>
</dbReference>
<protein>
    <recommendedName>
        <fullName evidence="1">Signal transduction response regulator propionate catabolism activator N-terminal domain-containing protein</fullName>
    </recommendedName>
</protein>
<dbReference type="GO" id="GO:0005524">
    <property type="term" value="F:ATP binding"/>
    <property type="evidence" value="ECO:0007669"/>
    <property type="project" value="InterPro"/>
</dbReference>
<dbReference type="GO" id="GO:0000156">
    <property type="term" value="F:phosphorelay response regulator activity"/>
    <property type="evidence" value="ECO:0007669"/>
    <property type="project" value="InterPro"/>
</dbReference>
<dbReference type="Gene3D" id="3.40.50.2300">
    <property type="match status" value="1"/>
</dbReference>
<proteinExistence type="predicted"/>
<organism evidence="2 3">
    <name type="scientific">Peribacillus simplex</name>
    <dbReference type="NCBI Taxonomy" id="1478"/>
    <lineage>
        <taxon>Bacteria</taxon>
        <taxon>Bacillati</taxon>
        <taxon>Bacillota</taxon>
        <taxon>Bacilli</taxon>
        <taxon>Bacillales</taxon>
        <taxon>Bacillaceae</taxon>
        <taxon>Peribacillus</taxon>
    </lineage>
</organism>